<dbReference type="Proteomes" id="UP000053051">
    <property type="component" value="Unassembled WGS sequence"/>
</dbReference>
<accession>M1WZG2</accession>
<dbReference type="GO" id="GO:0005737">
    <property type="term" value="C:cytoplasm"/>
    <property type="evidence" value="ECO:0007669"/>
    <property type="project" value="TreeGrafter"/>
</dbReference>
<dbReference type="GO" id="GO:0004197">
    <property type="term" value="F:cysteine-type endopeptidase activity"/>
    <property type="evidence" value="ECO:0007669"/>
    <property type="project" value="InterPro"/>
</dbReference>
<dbReference type="Pfam" id="PF00656">
    <property type="entry name" value="Peptidase_C14"/>
    <property type="match status" value="1"/>
</dbReference>
<dbReference type="OrthoDB" id="505527at2"/>
<dbReference type="InterPro" id="IPR011600">
    <property type="entry name" value="Pept_C14_caspase"/>
</dbReference>
<organism evidence="2 3">
    <name type="scientific">Richelia intracellularis HH01</name>
    <dbReference type="NCBI Taxonomy" id="1165094"/>
    <lineage>
        <taxon>Bacteria</taxon>
        <taxon>Bacillati</taxon>
        <taxon>Cyanobacteriota</taxon>
        <taxon>Cyanophyceae</taxon>
        <taxon>Nostocales</taxon>
        <taxon>Nostocaceae</taxon>
        <taxon>Richelia</taxon>
    </lineage>
</organism>
<dbReference type="EMBL" id="CAIY01000047">
    <property type="protein sequence ID" value="CCH67567.1"/>
    <property type="molecule type" value="Genomic_DNA"/>
</dbReference>
<evidence type="ECO:0000313" key="3">
    <source>
        <dbReference type="Proteomes" id="UP000053051"/>
    </source>
</evidence>
<proteinExistence type="predicted"/>
<sequence>MKRRTFLQRFGPLVATMGLSQIELLSLGNCYYQALAQPSSRKFALLVGINEYSQNPPLGGCVADLELQRELLVHRFGFSSSNILTLKDEQASRGFIEDAFLEHLIKQAKPEDVVVFHFSGYGCQVEEQTTLPRSKNALVTVASTGEREDYLLENNLKLLVQSLATDKVTMVLDSSYYPPYTQFPSGWLIRACSSTVRATEEQTKLQVKLTEQLATRNILGSNSPPTVLTPNCDGKKVARELLFYGWSVGLFTYTLTQYLWGITPQTTVQFFLSQVTNSMYRLGNYQQPHALNAKTNQQHIADIFLTIQEIGAEGVIQSVKEDGETVNLWLGGIPAQLLSYYDVNSQFTLVGAPDKVNLVLRSPLTIWSDQFPTVLSAKAQARKGDVTFVIKPGQLIQEKIRVIPRNIGLTIALGAELDRIERVDATSALSTLNHVSSVIAGEQPADFVFGKLPLVKPPELDTNSSIINSCSRYGLFSMAGDLMPNTVGEQGEAVKIAVQRLTPNIYTLEAAKLWRLTENATSSQLAVKVNLEIVTGILPGIIIQQETRASTTTGSPIRKAVNTGSRQIPNVPIGSHIQYRIQNLTNHSIYVILLGLDTSMSAYILCQWGGIGNDGSGQDKPILENIVIAPGKSLIIPGFTADFQWAVTGQTSFAETQLILSKAPFKHTIEQQAVKYYSHVSNHQRIYPLLNPIEVTQALLEDLHDASCSVDDANSPSSFYSFDVNKWASFSFIYQIV</sequence>
<comment type="caution">
    <text evidence="2">The sequence shown here is derived from an EMBL/GenBank/DDBJ whole genome shotgun (WGS) entry which is preliminary data.</text>
</comment>
<dbReference type="Gene3D" id="3.40.50.1460">
    <property type="match status" value="1"/>
</dbReference>
<dbReference type="PANTHER" id="PTHR48104">
    <property type="entry name" value="METACASPASE-4"/>
    <property type="match status" value="1"/>
</dbReference>
<dbReference type="GO" id="GO:0006508">
    <property type="term" value="P:proteolysis"/>
    <property type="evidence" value="ECO:0007669"/>
    <property type="project" value="InterPro"/>
</dbReference>
<reference evidence="3" key="2">
    <citation type="submission" date="2016-01" db="EMBL/GenBank/DDBJ databases">
        <title>Diatom-associated endosymboitic cyanobacterium lacks core nitrogen metabolism enzymes.</title>
        <authorList>
            <person name="Hilton J.A."/>
            <person name="Foster R.A."/>
            <person name="Tripp H.J."/>
            <person name="Carter B.J."/>
            <person name="Zehr J.P."/>
            <person name="Villareal T.A."/>
        </authorList>
    </citation>
    <scope>NUCLEOTIDE SEQUENCE [LARGE SCALE GENOMIC DNA]</scope>
    <source>
        <strain evidence="3">HH01</strain>
    </source>
</reference>
<dbReference type="STRING" id="1165094.RINTHH_14120"/>
<protein>
    <recommendedName>
        <fullName evidence="1">Peptidase C14 caspase domain-containing protein</fullName>
    </recommendedName>
</protein>
<dbReference type="InterPro" id="IPR050452">
    <property type="entry name" value="Metacaspase"/>
</dbReference>
<dbReference type="PANTHER" id="PTHR48104:SF30">
    <property type="entry name" value="METACASPASE-1"/>
    <property type="match status" value="1"/>
</dbReference>
<feature type="domain" description="Peptidase C14 caspase" evidence="1">
    <location>
        <begin position="41"/>
        <end position="282"/>
    </location>
</feature>
<name>M1WZG2_9NOST</name>
<dbReference type="RefSeq" id="WP_008234289.1">
    <property type="nucleotide sequence ID" value="NZ_CAIY01000047.1"/>
</dbReference>
<dbReference type="SUPFAM" id="SSF52129">
    <property type="entry name" value="Caspase-like"/>
    <property type="match status" value="1"/>
</dbReference>
<dbReference type="InterPro" id="IPR029030">
    <property type="entry name" value="Caspase-like_dom_sf"/>
</dbReference>
<keyword evidence="3" id="KW-1185">Reference proteome</keyword>
<evidence type="ECO:0000313" key="2">
    <source>
        <dbReference type="EMBL" id="CCH67567.1"/>
    </source>
</evidence>
<evidence type="ECO:0000259" key="1">
    <source>
        <dbReference type="Pfam" id="PF00656"/>
    </source>
</evidence>
<dbReference type="AlphaFoldDB" id="M1WZG2"/>
<reference evidence="2 3" key="1">
    <citation type="submission" date="2012-05" db="EMBL/GenBank/DDBJ databases">
        <authorList>
            <person name="Hilton J."/>
        </authorList>
    </citation>
    <scope>NUCLEOTIDE SEQUENCE [LARGE SCALE GENOMIC DNA]</scope>
    <source>
        <strain evidence="2 3">HH01</strain>
    </source>
</reference>
<dbReference type="PIRSF" id="PIRSF007398">
    <property type="entry name" value="Sll0148_caspase"/>
    <property type="match status" value="1"/>
</dbReference>
<dbReference type="InterPro" id="IPR011189">
    <property type="entry name" value="UCP_caspase_lke"/>
</dbReference>
<gene>
    <name evidence="2" type="ORF">RINTHH_14120</name>
</gene>